<dbReference type="AlphaFoldDB" id="A0A0D0NP66"/>
<gene>
    <name evidence="2" type="ORF">Wenmar_01672</name>
</gene>
<name>A0A0D0NP66_9RHOB</name>
<proteinExistence type="predicted"/>
<dbReference type="STRING" id="1123501.Wenmar_01672"/>
<keyword evidence="3" id="KW-1185">Reference proteome</keyword>
<reference evidence="2 3" key="1">
    <citation type="submission" date="2013-01" db="EMBL/GenBank/DDBJ databases">
        <authorList>
            <person name="Fiebig A."/>
            <person name="Goeker M."/>
            <person name="Klenk H.-P.P."/>
        </authorList>
    </citation>
    <scope>NUCLEOTIDE SEQUENCE [LARGE SCALE GENOMIC DNA]</scope>
    <source>
        <strain evidence="2 3">DSM 24838</strain>
    </source>
</reference>
<dbReference type="OrthoDB" id="7739218at2"/>
<evidence type="ECO:0000256" key="1">
    <source>
        <dbReference type="SAM" id="MobiDB-lite"/>
    </source>
</evidence>
<feature type="region of interest" description="Disordered" evidence="1">
    <location>
        <begin position="20"/>
        <end position="78"/>
    </location>
</feature>
<dbReference type="PATRIC" id="fig|1123501.6.peg.1764"/>
<dbReference type="eggNOG" id="ENOG502ZB7Z">
    <property type="taxonomic scope" value="Bacteria"/>
</dbReference>
<evidence type="ECO:0000313" key="3">
    <source>
        <dbReference type="Proteomes" id="UP000035100"/>
    </source>
</evidence>
<evidence type="ECO:0000313" key="2">
    <source>
        <dbReference type="EMBL" id="KIQ70100.1"/>
    </source>
</evidence>
<comment type="caution">
    <text evidence="2">The sequence shown here is derived from an EMBL/GenBank/DDBJ whole genome shotgun (WGS) entry which is preliminary data.</text>
</comment>
<sequence length="352" mass="36540">MHRFLLAASVLAILSGCGDGQPFFDDEEPAEPTEPTDPTDPETPNDILDTGTVLPPGATEPEPDGGLTRSEAGGDTGGGYVDSVAYQPGSDTFVVDGLGFDGANVYQRGTEVGSLGGYAVFEADVQAEDTLTGEPIGQIVPYRALYGVSDNQVDGEARTAFAIVRTGGYVNYGFGGFVYERNGAVVLPDSGQAVFSGDYAGMRVFDARGGLEFTRADMQVAIDFDDFNTNDAVQGRIFNRVAFDEVGGTVPLGGEDQLVLPDVLFNIEAGGGGGLTEAGEISGTLSSNVLSETGALETYEEGTYYGILAGDTTAGDGGELVGIVVLESDDPRYDGVTAQETGGFILYRGATN</sequence>
<dbReference type="Proteomes" id="UP000035100">
    <property type="component" value="Unassembled WGS sequence"/>
</dbReference>
<dbReference type="EMBL" id="AONG01000008">
    <property type="protein sequence ID" value="KIQ70100.1"/>
    <property type="molecule type" value="Genomic_DNA"/>
</dbReference>
<dbReference type="PROSITE" id="PS51257">
    <property type="entry name" value="PROKAR_LIPOPROTEIN"/>
    <property type="match status" value="1"/>
</dbReference>
<organism evidence="2 3">
    <name type="scientific">Wenxinia marina DSM 24838</name>
    <dbReference type="NCBI Taxonomy" id="1123501"/>
    <lineage>
        <taxon>Bacteria</taxon>
        <taxon>Pseudomonadati</taxon>
        <taxon>Pseudomonadota</taxon>
        <taxon>Alphaproteobacteria</taxon>
        <taxon>Rhodobacterales</taxon>
        <taxon>Roseobacteraceae</taxon>
        <taxon>Wenxinia</taxon>
    </lineage>
</organism>
<dbReference type="RefSeq" id="WP_018300967.1">
    <property type="nucleotide sequence ID" value="NZ_KB902276.1"/>
</dbReference>
<protein>
    <submittedName>
        <fullName evidence="2">Uncharacterized protein</fullName>
    </submittedName>
</protein>
<accession>A0A0D0NP66</accession>